<dbReference type="Proteomes" id="UP000318815">
    <property type="component" value="Unassembled WGS sequence"/>
</dbReference>
<dbReference type="EMBL" id="VOHS01000065">
    <property type="protein sequence ID" value="TWV92758.1"/>
    <property type="molecule type" value="Genomic_DNA"/>
</dbReference>
<comment type="caution">
    <text evidence="2">The sequence shown here is derived from an EMBL/GenBank/DDBJ whole genome shotgun (WGS) entry which is preliminary data.</text>
</comment>
<evidence type="ECO:0000313" key="3">
    <source>
        <dbReference type="Proteomes" id="UP000318815"/>
    </source>
</evidence>
<keyword evidence="3" id="KW-1185">Reference proteome</keyword>
<reference evidence="2 3" key="1">
    <citation type="submission" date="2019-08" db="EMBL/GenBank/DDBJ databases">
        <title>Whole genome sequencing of chitin degrading bacteria Chitinophaga pinensis YS16.</title>
        <authorList>
            <person name="Singh R.P."/>
            <person name="Manchanda G."/>
            <person name="Maurya I.K."/>
            <person name="Joshi N.K."/>
            <person name="Srivastava A.K."/>
        </authorList>
    </citation>
    <scope>NUCLEOTIDE SEQUENCE [LARGE SCALE GENOMIC DNA]</scope>
    <source>
        <strain evidence="2 3">YS-16</strain>
    </source>
</reference>
<feature type="signal peptide" evidence="1">
    <location>
        <begin position="1"/>
        <end position="19"/>
    </location>
</feature>
<name>A0A5C6LJV2_9BACT</name>
<sequence length="86" mass="9174">MKRKIPLLAFAATMLFACKKDVDNSIANTLTIPSTAAVAAAALPSSDFKGVNWADTRDNFADDELVLSGTTISDSYATIQTKADYI</sequence>
<evidence type="ECO:0000256" key="1">
    <source>
        <dbReference type="SAM" id="SignalP"/>
    </source>
</evidence>
<protein>
    <submittedName>
        <fullName evidence="2">Uncharacterized protein</fullName>
    </submittedName>
</protein>
<feature type="chain" id="PRO_5022934428" evidence="1">
    <location>
        <begin position="20"/>
        <end position="86"/>
    </location>
</feature>
<keyword evidence="1" id="KW-0732">Signal</keyword>
<evidence type="ECO:0000313" key="2">
    <source>
        <dbReference type="EMBL" id="TWV92758.1"/>
    </source>
</evidence>
<dbReference type="RefSeq" id="WP_146308163.1">
    <property type="nucleotide sequence ID" value="NZ_VOHS01000065.1"/>
</dbReference>
<dbReference type="PROSITE" id="PS51257">
    <property type="entry name" value="PROKAR_LIPOPROTEIN"/>
    <property type="match status" value="1"/>
</dbReference>
<accession>A0A5C6LJV2</accession>
<dbReference type="AlphaFoldDB" id="A0A5C6LJV2"/>
<organism evidence="2 3">
    <name type="scientific">Chitinophaga pinensis</name>
    <dbReference type="NCBI Taxonomy" id="79329"/>
    <lineage>
        <taxon>Bacteria</taxon>
        <taxon>Pseudomonadati</taxon>
        <taxon>Bacteroidota</taxon>
        <taxon>Chitinophagia</taxon>
        <taxon>Chitinophagales</taxon>
        <taxon>Chitinophagaceae</taxon>
        <taxon>Chitinophaga</taxon>
    </lineage>
</organism>
<gene>
    <name evidence="2" type="ORF">FEF09_28085</name>
</gene>
<proteinExistence type="predicted"/>